<dbReference type="KEGG" id="mts:MTES_3066"/>
<evidence type="ECO:0000313" key="3">
    <source>
        <dbReference type="Proteomes" id="UP000008975"/>
    </source>
</evidence>
<gene>
    <name evidence="2" type="ordered locus">MTES_3066</name>
</gene>
<name>E8NBH3_MICTS</name>
<evidence type="ECO:0000313" key="2">
    <source>
        <dbReference type="EMBL" id="BAJ76030.1"/>
    </source>
</evidence>
<feature type="signal peptide" evidence="1">
    <location>
        <begin position="1"/>
        <end position="23"/>
    </location>
</feature>
<reference key="2">
    <citation type="submission" date="2011-02" db="EMBL/GenBank/DDBJ databases">
        <title>Genome sequence of Microbacterium testaceum StLB037.</title>
        <authorList>
            <person name="Morohoshi T."/>
            <person name="Wang W.Z."/>
            <person name="Someya N."/>
            <person name="Ikeda T."/>
        </authorList>
    </citation>
    <scope>NUCLEOTIDE SEQUENCE</scope>
    <source>
        <strain>StLB037</strain>
    </source>
</reference>
<evidence type="ECO:0000256" key="1">
    <source>
        <dbReference type="SAM" id="SignalP"/>
    </source>
</evidence>
<sequence length="166" mass="17716">MTRRVVAGFGALLLLGLPLTACSASGVTVDEALSVDDAKALAQKVEREIAAVLPSSMLADLEQQEKGAFFGCTRDGARQWAGGLTATVVGDPTPEDVIGVIADHYRNGGDYRVSLRQDQGDSIVNIAGEYGSLWIVRYIRDRAELDVDSFSPCIRLPDGVWPGGSY</sequence>
<organism evidence="2 3">
    <name type="scientific">Microbacterium testaceum (strain StLB037)</name>
    <dbReference type="NCBI Taxonomy" id="979556"/>
    <lineage>
        <taxon>Bacteria</taxon>
        <taxon>Bacillati</taxon>
        <taxon>Actinomycetota</taxon>
        <taxon>Actinomycetes</taxon>
        <taxon>Micrococcales</taxon>
        <taxon>Microbacteriaceae</taxon>
        <taxon>Microbacterium</taxon>
    </lineage>
</organism>
<keyword evidence="1" id="KW-0732">Signal</keyword>
<dbReference type="AlphaFoldDB" id="E8NBH3"/>
<dbReference type="RefSeq" id="WP_013586152.1">
    <property type="nucleotide sequence ID" value="NC_015125.1"/>
</dbReference>
<dbReference type="EMBL" id="AP012052">
    <property type="protein sequence ID" value="BAJ76030.1"/>
    <property type="molecule type" value="Genomic_DNA"/>
</dbReference>
<accession>E8NBH3</accession>
<feature type="chain" id="PRO_5003225438" evidence="1">
    <location>
        <begin position="24"/>
        <end position="166"/>
    </location>
</feature>
<dbReference type="OrthoDB" id="5020006at2"/>
<dbReference type="Proteomes" id="UP000008975">
    <property type="component" value="Chromosome"/>
</dbReference>
<reference evidence="2 3" key="1">
    <citation type="journal article" date="2011" name="J. Bacteriol.">
        <title>Genome sequence of Microbacterium testaceum StLB037, an N-acylhomoserine lactone-degrading bacterium isolated from potato leaves.</title>
        <authorList>
            <person name="Morohoshi T."/>
            <person name="Wang W.-Z."/>
            <person name="Someya N."/>
            <person name="Ikeda T."/>
        </authorList>
    </citation>
    <scope>NUCLEOTIDE SEQUENCE [LARGE SCALE GENOMIC DNA]</scope>
    <source>
        <strain evidence="2 3">StLB037</strain>
    </source>
</reference>
<protein>
    <submittedName>
        <fullName evidence="2">Phenylalanyl-tRNA synthetase alpha subunit</fullName>
    </submittedName>
</protein>
<dbReference type="HOGENOM" id="CLU_1794312_0_0_11"/>
<proteinExistence type="predicted"/>